<evidence type="ECO:0000256" key="1">
    <source>
        <dbReference type="ARBA" id="ARBA00023002"/>
    </source>
</evidence>
<dbReference type="Proteomes" id="UP000324832">
    <property type="component" value="Unassembled WGS sequence"/>
</dbReference>
<feature type="non-terminal residue" evidence="2">
    <location>
        <position position="147"/>
    </location>
</feature>
<dbReference type="AlphaFoldDB" id="A0A5E4PU85"/>
<keyword evidence="1" id="KW-0560">Oxidoreductase</keyword>
<name>A0A5E4PU85_9NEOP</name>
<dbReference type="Gene3D" id="3.40.50.720">
    <property type="entry name" value="NAD(P)-binding Rossmann-like Domain"/>
    <property type="match status" value="2"/>
</dbReference>
<dbReference type="SUPFAM" id="SSF51735">
    <property type="entry name" value="NAD(P)-binding Rossmann-fold domains"/>
    <property type="match status" value="2"/>
</dbReference>
<dbReference type="InterPro" id="IPR036291">
    <property type="entry name" value="NAD(P)-bd_dom_sf"/>
</dbReference>
<protein>
    <submittedName>
        <fullName evidence="2">Uncharacterized protein</fullName>
    </submittedName>
</protein>
<gene>
    <name evidence="2" type="ORF">LSINAPIS_LOCUS2699</name>
</gene>
<dbReference type="EMBL" id="FZQP02000583">
    <property type="protein sequence ID" value="VVC89627.1"/>
    <property type="molecule type" value="Genomic_DNA"/>
</dbReference>
<evidence type="ECO:0000313" key="2">
    <source>
        <dbReference type="EMBL" id="VVC89627.1"/>
    </source>
</evidence>
<proteinExistence type="predicted"/>
<dbReference type="GO" id="GO:0016491">
    <property type="term" value="F:oxidoreductase activity"/>
    <property type="evidence" value="ECO:0007669"/>
    <property type="project" value="UniProtKB-KW"/>
</dbReference>
<evidence type="ECO:0000313" key="3">
    <source>
        <dbReference type="Proteomes" id="UP000324832"/>
    </source>
</evidence>
<organism evidence="2 3">
    <name type="scientific">Leptidea sinapis</name>
    <dbReference type="NCBI Taxonomy" id="189913"/>
    <lineage>
        <taxon>Eukaryota</taxon>
        <taxon>Metazoa</taxon>
        <taxon>Ecdysozoa</taxon>
        <taxon>Arthropoda</taxon>
        <taxon>Hexapoda</taxon>
        <taxon>Insecta</taxon>
        <taxon>Pterygota</taxon>
        <taxon>Neoptera</taxon>
        <taxon>Endopterygota</taxon>
        <taxon>Lepidoptera</taxon>
        <taxon>Glossata</taxon>
        <taxon>Ditrysia</taxon>
        <taxon>Papilionoidea</taxon>
        <taxon>Pieridae</taxon>
        <taxon>Dismorphiinae</taxon>
        <taxon>Leptidea</taxon>
    </lineage>
</organism>
<sequence length="147" mass="17224">MINYWWKLRVYCNSKFSFVLFSRELSRRLKGSNVVINCSDPGLSATRIHKLHEQLTLSYWWKLRVYCNSKFSFVLFSRELSRRLKGSNVVINCSDPGLSATRIHKLHEQLTLRLITEIYIYFLYVFFKTPREGAQSAIYAAVEDAGT</sequence>
<dbReference type="PANTHER" id="PTHR43157">
    <property type="entry name" value="PHOSPHATIDYLINOSITOL-GLYCAN BIOSYNTHESIS CLASS F PROTEIN-RELATED"/>
    <property type="match status" value="1"/>
</dbReference>
<dbReference type="PANTHER" id="PTHR43157:SF31">
    <property type="entry name" value="PHOSPHATIDYLINOSITOL-GLYCAN BIOSYNTHESIS CLASS F PROTEIN"/>
    <property type="match status" value="1"/>
</dbReference>
<keyword evidence="3" id="KW-1185">Reference proteome</keyword>
<reference evidence="2 3" key="1">
    <citation type="submission" date="2017-07" db="EMBL/GenBank/DDBJ databases">
        <authorList>
            <person name="Talla V."/>
            <person name="Backstrom N."/>
        </authorList>
    </citation>
    <scope>NUCLEOTIDE SEQUENCE [LARGE SCALE GENOMIC DNA]</scope>
</reference>
<accession>A0A5E4PU85</accession>